<evidence type="ECO:0000313" key="3">
    <source>
        <dbReference type="Proteomes" id="UP000747542"/>
    </source>
</evidence>
<evidence type="ECO:0000313" key="2">
    <source>
        <dbReference type="EMBL" id="KAG7157107.1"/>
    </source>
</evidence>
<comment type="caution">
    <text evidence="2">The sequence shown here is derived from an EMBL/GenBank/DDBJ whole genome shotgun (WGS) entry which is preliminary data.</text>
</comment>
<protein>
    <submittedName>
        <fullName evidence="2">Uncharacterized protein</fullName>
    </submittedName>
</protein>
<reference evidence="2" key="1">
    <citation type="journal article" date="2021" name="Sci. Adv.">
        <title>The American lobster genome reveals insights on longevity, neural, and immune adaptations.</title>
        <authorList>
            <person name="Polinski J.M."/>
            <person name="Zimin A.V."/>
            <person name="Clark K.F."/>
            <person name="Kohn A.B."/>
            <person name="Sadowski N."/>
            <person name="Timp W."/>
            <person name="Ptitsyn A."/>
            <person name="Khanna P."/>
            <person name="Romanova D.Y."/>
            <person name="Williams P."/>
            <person name="Greenwood S.J."/>
            <person name="Moroz L.L."/>
            <person name="Walt D.R."/>
            <person name="Bodnar A.G."/>
        </authorList>
    </citation>
    <scope>NUCLEOTIDE SEQUENCE</scope>
    <source>
        <strain evidence="2">GMGI-L3</strain>
    </source>
</reference>
<keyword evidence="3" id="KW-1185">Reference proteome</keyword>
<name>A0A8J5JFC4_HOMAM</name>
<evidence type="ECO:0000256" key="1">
    <source>
        <dbReference type="SAM" id="MobiDB-lite"/>
    </source>
</evidence>
<feature type="region of interest" description="Disordered" evidence="1">
    <location>
        <begin position="132"/>
        <end position="155"/>
    </location>
</feature>
<dbReference type="AlphaFoldDB" id="A0A8J5JFC4"/>
<accession>A0A8J5JFC4</accession>
<dbReference type="Proteomes" id="UP000747542">
    <property type="component" value="Unassembled WGS sequence"/>
</dbReference>
<proteinExistence type="predicted"/>
<dbReference type="EMBL" id="JAHLQT010038035">
    <property type="protein sequence ID" value="KAG7157107.1"/>
    <property type="molecule type" value="Genomic_DNA"/>
</dbReference>
<gene>
    <name evidence="2" type="ORF">Hamer_G023840</name>
</gene>
<sequence>MSATPPHPPGPVTHLLTIQAPSVVSPVRGLPPPITITTIPPPIRRPFLDQLNGLLGMTSLPRPPAPPVISQPQYPVYTGHIGQGQHGQGHTPTAPNGDLNITVTTSAPSSFSVSVDVYVPILSEILGGRRTTTPIPAADDTHRPAVPQQTQTPAHVGLQSQDIQSLIEMGYTYGG</sequence>
<organism evidence="2 3">
    <name type="scientific">Homarus americanus</name>
    <name type="common">American lobster</name>
    <dbReference type="NCBI Taxonomy" id="6706"/>
    <lineage>
        <taxon>Eukaryota</taxon>
        <taxon>Metazoa</taxon>
        <taxon>Ecdysozoa</taxon>
        <taxon>Arthropoda</taxon>
        <taxon>Crustacea</taxon>
        <taxon>Multicrustacea</taxon>
        <taxon>Malacostraca</taxon>
        <taxon>Eumalacostraca</taxon>
        <taxon>Eucarida</taxon>
        <taxon>Decapoda</taxon>
        <taxon>Pleocyemata</taxon>
        <taxon>Astacidea</taxon>
        <taxon>Nephropoidea</taxon>
        <taxon>Nephropidae</taxon>
        <taxon>Homarus</taxon>
    </lineage>
</organism>